<dbReference type="OrthoDB" id="1631723at2"/>
<feature type="domain" description="Trimeric autotransporter adhesin YadA-like C-terminal membrane anchor" evidence="12">
    <location>
        <begin position="968"/>
        <end position="1023"/>
    </location>
</feature>
<feature type="domain" description="Trimeric autotransporter adhesin YadA-like stalk" evidence="14">
    <location>
        <begin position="322"/>
        <end position="362"/>
    </location>
</feature>
<dbReference type="AlphaFoldDB" id="A0A0N9W143"/>
<reference evidence="16 17" key="1">
    <citation type="journal article" date="2015" name="Int. J. Syst. Evol. Microbiol.">
        <title>Acinetobacter equi sp. nov. isolated from horse faeces.</title>
        <authorList>
            <person name="Poppel M.T."/>
            <person name="Skiebe E."/>
            <person name="Laue M."/>
            <person name="Bergmann H."/>
            <person name="Ebersberger I."/>
            <person name="Garn T."/>
            <person name="Fruth A."/>
            <person name="Baumgardt S."/>
            <person name="Busse H.J."/>
            <person name="Wilharm G."/>
        </authorList>
    </citation>
    <scope>NUCLEOTIDE SEQUENCE [LARGE SCALE GENOMIC DNA]</scope>
    <source>
        <strain evidence="16 17">114</strain>
    </source>
</reference>
<dbReference type="RefSeq" id="WP_054580635.1">
    <property type="nucleotide sequence ID" value="NZ_CP012808.1"/>
</dbReference>
<evidence type="ECO:0000256" key="3">
    <source>
        <dbReference type="ARBA" id="ARBA00005848"/>
    </source>
</evidence>
<feature type="domain" description="Trimeric autotransporter adhesin YadA-like stalk" evidence="14">
    <location>
        <begin position="855"/>
        <end position="884"/>
    </location>
</feature>
<evidence type="ECO:0000259" key="12">
    <source>
        <dbReference type="Pfam" id="PF03895"/>
    </source>
</evidence>
<evidence type="ECO:0000313" key="16">
    <source>
        <dbReference type="EMBL" id="ALH94735.1"/>
    </source>
</evidence>
<keyword evidence="6 11" id="KW-0812">Transmembrane</keyword>
<keyword evidence="5" id="KW-1134">Transmembrane beta strand</keyword>
<dbReference type="Gene3D" id="1.20.5.170">
    <property type="match status" value="1"/>
</dbReference>
<protein>
    <recommendedName>
        <fullName evidence="18">Trimeric autotransporter adhesin YadA-like C-terminal membrane anchor domain-containing protein</fullName>
    </recommendedName>
</protein>
<feature type="domain" description="Trimeric autotransporter adhesin YadA-like head" evidence="13">
    <location>
        <begin position="264"/>
        <end position="289"/>
    </location>
</feature>
<evidence type="ECO:0000256" key="9">
    <source>
        <dbReference type="ARBA" id="ARBA00023136"/>
    </source>
</evidence>
<dbReference type="SUPFAM" id="SSF101967">
    <property type="entry name" value="Adhesin YadA, collagen-binding domain"/>
    <property type="match status" value="1"/>
</dbReference>
<dbReference type="SUPFAM" id="SSF54523">
    <property type="entry name" value="Pili subunits"/>
    <property type="match status" value="1"/>
</dbReference>
<feature type="domain" description="Trimeric autotransporter adhesin YadA-like head" evidence="13">
    <location>
        <begin position="235"/>
        <end position="261"/>
    </location>
</feature>
<evidence type="ECO:0000256" key="8">
    <source>
        <dbReference type="ARBA" id="ARBA00022927"/>
    </source>
</evidence>
<dbReference type="GO" id="GO:0009279">
    <property type="term" value="C:cell outer membrane"/>
    <property type="evidence" value="ECO:0007669"/>
    <property type="project" value="UniProtKB-SubCell"/>
</dbReference>
<keyword evidence="17" id="KW-1185">Reference proteome</keyword>
<keyword evidence="9 11" id="KW-0472">Membrane</keyword>
<feature type="transmembrane region" description="Helical" evidence="11">
    <location>
        <begin position="47"/>
        <end position="67"/>
    </location>
</feature>
<dbReference type="KEGG" id="aei:AOY20_03840"/>
<evidence type="ECO:0000259" key="15">
    <source>
        <dbReference type="Pfam" id="PF13018"/>
    </source>
</evidence>
<dbReference type="EMBL" id="CP012808">
    <property type="protein sequence ID" value="ALH94735.1"/>
    <property type="molecule type" value="Genomic_DNA"/>
</dbReference>
<evidence type="ECO:0000256" key="1">
    <source>
        <dbReference type="ARBA" id="ARBA00004241"/>
    </source>
</evidence>
<sequence length="1027" mass="108720">MNKIYKVIWNRSTGKWIVTSEQSKSCIKQGRIILAKGKIVEFPQSSIFLNTIFTVLASFIFISSSLAQGQNGKLASLSNISNSPLGCKNQVSSGNVSNNDFTQYSVAIGCLNTIHISGNLPINRTILDHRVPQIDKLPIYPFPTGNKTILSSALTLGVSNSVMSSGGGLAIGGHNKIHKNTSYSIAVGHSNLVSDYYSSALGIGNLVTKNSAIAIGVANKAEGVISIAMGRQSYALGDKSIAVGSIATASSLNSIAIGTKATSTAKNAISIGENANSNHINSIALGADSVTLSSITPAFLTGKIPSQIDGVVSIGNKNISRRLQNVADGSQDFDAVNVQQLKEAQKNLENILGQSAKNSNGNIIGNNIAGTGKNTIDAAIRAVKTELKANNESIFLDKTIDKDGEATYQLDLSPSAKSALVAGKNAQKSIQEQGIIFKGDTGQTGAQKLGEQLSIQGADSNIKTQADGQGLKIQLAKQVNLTQEGSLSIGNVLVKNNKLQVGETVLSKGVLSGLENRNLNSKDFAQSGRAATEEQLKQVIDQQGTASQTTVSYTKNKDSGMTNYDQVILSGRHLSLIQDPISQEWKMTGGTSISNLASAGDYKNQANAGKAINAGDLNNAVHHVLTKGMIFAANSGKATQLQLGQTLRIKGDDKNTHFENSDKGKNIFTQVDTKGLIRLGLARNLDLGTQGSISIDRTIIQNNVITGLANTTWDINKIRLDQAATEGQLQQAITGLKLEFKTAEKQRDESSQLNNQKINLAPENASVISSTAISPFKDGKVSPDSKEIITGRQLWDTQQKISENQREILNLQQRVIQQQSGLIEIDETSSDIMIAQNSVGTNINMSGSKGDRILSGVASGVKENDVATMGQLQSSYTELSQSLGGGAFYDAANKSYRPPQYQVGNSRLNNVGSAVNALNKADQIITQQVINLEAKFKNALFATNKKVDQIIKQANAGIAAAMAMESAPYIAGKYTYAIGAAHHGGESAVGMTFRRTADSGQWAITGGIATATEGSPSMRIGVSGIFD</sequence>
<dbReference type="Gene3D" id="2.150.10.10">
    <property type="entry name" value="Serralysin-like metalloprotease, C-terminal"/>
    <property type="match status" value="1"/>
</dbReference>
<comment type="similarity">
    <text evidence="3">Belongs to the autotransporter-2 (AT-2) (TC 1.B.40) family.</text>
</comment>
<dbReference type="Gene3D" id="3.30.1300.30">
    <property type="entry name" value="GSPII I/J protein-like"/>
    <property type="match status" value="1"/>
</dbReference>
<dbReference type="Pfam" id="PF05662">
    <property type="entry name" value="YadA_stalk"/>
    <property type="match status" value="2"/>
</dbReference>
<dbReference type="Pfam" id="PF05658">
    <property type="entry name" value="YadA_head"/>
    <property type="match status" value="3"/>
</dbReference>
<feature type="domain" description="ESPR" evidence="15">
    <location>
        <begin position="1"/>
        <end position="30"/>
    </location>
</feature>
<feature type="domain" description="Trimeric autotransporter adhesin YadA-like head" evidence="13">
    <location>
        <begin position="209"/>
        <end position="233"/>
    </location>
</feature>
<dbReference type="InterPro" id="IPR008635">
    <property type="entry name" value="Coiled_stalk_dom"/>
</dbReference>
<dbReference type="InterPro" id="IPR045584">
    <property type="entry name" value="Pilin-like"/>
</dbReference>
<keyword evidence="8" id="KW-0653">Protein transport</keyword>
<organism evidence="16 17">
    <name type="scientific">Acinetobacter equi</name>
    <dbReference type="NCBI Taxonomy" id="1324350"/>
    <lineage>
        <taxon>Bacteria</taxon>
        <taxon>Pseudomonadati</taxon>
        <taxon>Pseudomonadota</taxon>
        <taxon>Gammaproteobacteria</taxon>
        <taxon>Moraxellales</taxon>
        <taxon>Moraxellaceae</taxon>
        <taxon>Acinetobacter</taxon>
    </lineage>
</organism>
<evidence type="ECO:0000256" key="5">
    <source>
        <dbReference type="ARBA" id="ARBA00022452"/>
    </source>
</evidence>
<evidence type="ECO:0000256" key="4">
    <source>
        <dbReference type="ARBA" id="ARBA00022448"/>
    </source>
</evidence>
<dbReference type="InterPro" id="IPR008640">
    <property type="entry name" value="Adhesin_Head_dom"/>
</dbReference>
<evidence type="ECO:0000256" key="6">
    <source>
        <dbReference type="ARBA" id="ARBA00022692"/>
    </source>
</evidence>
<evidence type="ECO:0000256" key="10">
    <source>
        <dbReference type="ARBA" id="ARBA00023237"/>
    </source>
</evidence>
<dbReference type="Pfam" id="PF03895">
    <property type="entry name" value="YadA_anchor"/>
    <property type="match status" value="1"/>
</dbReference>
<dbReference type="GO" id="GO:0015031">
    <property type="term" value="P:protein transport"/>
    <property type="evidence" value="ECO:0007669"/>
    <property type="project" value="UniProtKB-KW"/>
</dbReference>
<accession>A0A0N9W143</accession>
<dbReference type="Pfam" id="PF13018">
    <property type="entry name" value="ESPR"/>
    <property type="match status" value="1"/>
</dbReference>
<comment type="subcellular location">
    <subcellularLocation>
        <location evidence="2">Cell outer membrane</location>
    </subcellularLocation>
    <subcellularLocation>
        <location evidence="1">Cell surface</location>
    </subcellularLocation>
</comment>
<evidence type="ECO:0008006" key="18">
    <source>
        <dbReference type="Google" id="ProtNLM"/>
    </source>
</evidence>
<evidence type="ECO:0000259" key="13">
    <source>
        <dbReference type="Pfam" id="PF05658"/>
    </source>
</evidence>
<evidence type="ECO:0000256" key="7">
    <source>
        <dbReference type="ARBA" id="ARBA00022729"/>
    </source>
</evidence>
<name>A0A0N9W143_9GAMM</name>
<evidence type="ECO:0000256" key="2">
    <source>
        <dbReference type="ARBA" id="ARBA00004442"/>
    </source>
</evidence>
<dbReference type="GO" id="GO:0009986">
    <property type="term" value="C:cell surface"/>
    <property type="evidence" value="ECO:0007669"/>
    <property type="project" value="UniProtKB-SubCell"/>
</dbReference>
<dbReference type="STRING" id="1324350.AOY20_03840"/>
<keyword evidence="10" id="KW-0998">Cell outer membrane</keyword>
<proteinExistence type="inferred from homology"/>
<dbReference type="InterPro" id="IPR005594">
    <property type="entry name" value="YadA_C"/>
</dbReference>
<evidence type="ECO:0000313" key="17">
    <source>
        <dbReference type="Proteomes" id="UP000064939"/>
    </source>
</evidence>
<keyword evidence="7" id="KW-0732">Signal</keyword>
<dbReference type="CDD" id="cd12820">
    <property type="entry name" value="LbR_YadA-like"/>
    <property type="match status" value="1"/>
</dbReference>
<evidence type="ECO:0000256" key="11">
    <source>
        <dbReference type="SAM" id="Phobius"/>
    </source>
</evidence>
<evidence type="ECO:0000259" key="14">
    <source>
        <dbReference type="Pfam" id="PF05662"/>
    </source>
</evidence>
<dbReference type="InterPro" id="IPR011049">
    <property type="entry name" value="Serralysin-like_metalloprot_C"/>
</dbReference>
<keyword evidence="4" id="KW-0813">Transport</keyword>
<dbReference type="Proteomes" id="UP000064939">
    <property type="component" value="Chromosome"/>
</dbReference>
<keyword evidence="11" id="KW-1133">Transmembrane helix</keyword>
<dbReference type="InterPro" id="IPR024973">
    <property type="entry name" value="ESPR"/>
</dbReference>
<gene>
    <name evidence="16" type="ORF">AOY20_03840</name>
</gene>